<evidence type="ECO:0000313" key="1">
    <source>
        <dbReference type="EMBL" id="VBB07152.1"/>
    </source>
</evidence>
<dbReference type="Proteomes" id="UP000277811">
    <property type="component" value="Unassembled WGS sequence"/>
</dbReference>
<proteinExistence type="predicted"/>
<dbReference type="RefSeq" id="WP_122628095.1">
    <property type="nucleotide sequence ID" value="NZ_UPPP01000072.1"/>
</dbReference>
<sequence>MAMINIRLLIEWLDTMAKDMEKHRGDLYSVGAAKSYRLVLQILESGLFDIKDSVDSEAPPEESDSKKE</sequence>
<gene>
    <name evidence="1" type="ORF">LUCI_2396</name>
</gene>
<evidence type="ECO:0000313" key="2">
    <source>
        <dbReference type="Proteomes" id="UP000277811"/>
    </source>
</evidence>
<protein>
    <submittedName>
        <fullName evidence="1">Uncharacterized protein</fullName>
    </submittedName>
</protein>
<dbReference type="EMBL" id="UPPP01000072">
    <property type="protein sequence ID" value="VBB07152.1"/>
    <property type="molecule type" value="Genomic_DNA"/>
</dbReference>
<name>A0A498RA43_9FIRM</name>
<organism evidence="1 2">
    <name type="scientific">Lucifera butyrica</name>
    <dbReference type="NCBI Taxonomy" id="1351585"/>
    <lineage>
        <taxon>Bacteria</taxon>
        <taxon>Bacillati</taxon>
        <taxon>Bacillota</taxon>
        <taxon>Negativicutes</taxon>
        <taxon>Veillonellales</taxon>
        <taxon>Veillonellaceae</taxon>
        <taxon>Lucifera</taxon>
    </lineage>
</organism>
<reference evidence="1 2" key="1">
    <citation type="submission" date="2018-06" db="EMBL/GenBank/DDBJ databases">
        <authorList>
            <person name="Strepis N."/>
        </authorList>
    </citation>
    <scope>NUCLEOTIDE SEQUENCE [LARGE SCALE GENOMIC DNA]</scope>
    <source>
        <strain evidence="1">LUCI</strain>
    </source>
</reference>
<accession>A0A498RA43</accession>
<keyword evidence="2" id="KW-1185">Reference proteome</keyword>
<dbReference type="AlphaFoldDB" id="A0A498RA43"/>